<dbReference type="eggNOG" id="ENOG502RU0H">
    <property type="taxonomic scope" value="Eukaryota"/>
</dbReference>
<evidence type="ECO:0000256" key="4">
    <source>
        <dbReference type="ARBA" id="ARBA00023136"/>
    </source>
</evidence>
<gene>
    <name evidence="9" type="ORF">EPUS_07944</name>
</gene>
<protein>
    <recommendedName>
        <fullName evidence="8">Rhodopsin domain-containing protein</fullName>
    </recommendedName>
</protein>
<keyword evidence="3 7" id="KW-1133">Transmembrane helix</keyword>
<dbReference type="InterPro" id="IPR052337">
    <property type="entry name" value="SAT4-like"/>
</dbReference>
<keyword evidence="4 7" id="KW-0472">Membrane</keyword>
<evidence type="ECO:0000256" key="1">
    <source>
        <dbReference type="ARBA" id="ARBA00004141"/>
    </source>
</evidence>
<organism evidence="9 10">
    <name type="scientific">Endocarpon pusillum (strain Z07020 / HMAS-L-300199)</name>
    <name type="common">Lichen-forming fungus</name>
    <dbReference type="NCBI Taxonomy" id="1263415"/>
    <lineage>
        <taxon>Eukaryota</taxon>
        <taxon>Fungi</taxon>
        <taxon>Dikarya</taxon>
        <taxon>Ascomycota</taxon>
        <taxon>Pezizomycotina</taxon>
        <taxon>Eurotiomycetes</taxon>
        <taxon>Chaetothyriomycetidae</taxon>
        <taxon>Verrucariales</taxon>
        <taxon>Verrucariaceae</taxon>
        <taxon>Endocarpon</taxon>
    </lineage>
</organism>
<feature type="transmembrane region" description="Helical" evidence="7">
    <location>
        <begin position="61"/>
        <end position="82"/>
    </location>
</feature>
<dbReference type="HOGENOM" id="CLU_055467_0_0_1"/>
<keyword evidence="10" id="KW-1185">Reference proteome</keyword>
<reference evidence="10" key="1">
    <citation type="journal article" date="2014" name="BMC Genomics">
        <title>Genome characteristics reveal the impact of lichenization on lichen-forming fungus Endocarpon pusillum Hedwig (Verrucariales, Ascomycota).</title>
        <authorList>
            <person name="Wang Y.-Y."/>
            <person name="Liu B."/>
            <person name="Zhang X.-Y."/>
            <person name="Zhou Q.-M."/>
            <person name="Zhang T."/>
            <person name="Li H."/>
            <person name="Yu Y.-F."/>
            <person name="Zhang X.-L."/>
            <person name="Hao X.-Y."/>
            <person name="Wang M."/>
            <person name="Wang L."/>
            <person name="Wei J.-C."/>
        </authorList>
    </citation>
    <scope>NUCLEOTIDE SEQUENCE [LARGE SCALE GENOMIC DNA]</scope>
    <source>
        <strain evidence="10">Z07020 / HMAS-L-300199</strain>
    </source>
</reference>
<evidence type="ECO:0000313" key="9">
    <source>
        <dbReference type="EMBL" id="ERF77038.1"/>
    </source>
</evidence>
<dbReference type="PANTHER" id="PTHR33048">
    <property type="entry name" value="PTH11-LIKE INTEGRAL MEMBRANE PROTEIN (AFU_ORTHOLOGUE AFUA_5G11245)"/>
    <property type="match status" value="1"/>
</dbReference>
<dbReference type="GO" id="GO:0016020">
    <property type="term" value="C:membrane"/>
    <property type="evidence" value="ECO:0007669"/>
    <property type="project" value="UniProtKB-SubCell"/>
</dbReference>
<dbReference type="AlphaFoldDB" id="U1GX05"/>
<evidence type="ECO:0000256" key="5">
    <source>
        <dbReference type="ARBA" id="ARBA00038359"/>
    </source>
</evidence>
<sequence>MPESALIGTPPATESDYWIVRYFLLAAGIPAENVDPSQGASFPPFRPPPDQYVFETRGPEMITGASIAIGAMLFFTITRILLRSFKSGLRWGADDYLIVPGVILAVAYTALQIAVAQYGGCGKHLYDITYHEFYISTMLGNIGKMFFFVSVGVIKMSIVMFNRRLTGLTSSRWMIAHWTFFALLVIYTLCAVLMVVFQCNPQEANFDLIAAGKLNSPKKCLSENQIGISLSTIHVVMDFCLLSVPIIVLWKVQMRWSAKFRFFVIFGVGAMSCIGSVLRQIEQANLKTDILYNYVDLFTWTSVDLTCGVIAANLPALGVIIPRTRKDFYKTFSYFSYFSSTKTSGSRPSFRGGQKPLGDSTVVPRSTSDDSQVGTLYHPDDFELLQSQTKGSDVTKFPYASETEEWVQDGGYGRHHMGNDAKV</sequence>
<proteinExistence type="inferred from homology"/>
<evidence type="ECO:0000256" key="7">
    <source>
        <dbReference type="SAM" id="Phobius"/>
    </source>
</evidence>
<dbReference type="OMA" id="ITNDSCW"/>
<feature type="domain" description="Rhodopsin" evidence="8">
    <location>
        <begin position="79"/>
        <end position="320"/>
    </location>
</feature>
<comment type="subcellular location">
    <subcellularLocation>
        <location evidence="1">Membrane</location>
        <topology evidence="1">Multi-pass membrane protein</topology>
    </subcellularLocation>
</comment>
<feature type="transmembrane region" description="Helical" evidence="7">
    <location>
        <begin position="298"/>
        <end position="321"/>
    </location>
</feature>
<dbReference type="RefSeq" id="XP_007785626.1">
    <property type="nucleotide sequence ID" value="XM_007787436.1"/>
</dbReference>
<feature type="region of interest" description="Disordered" evidence="6">
    <location>
        <begin position="341"/>
        <end position="373"/>
    </location>
</feature>
<dbReference type="OrthoDB" id="4525788at2759"/>
<feature type="compositionally biased region" description="Polar residues" evidence="6">
    <location>
        <begin position="363"/>
        <end position="373"/>
    </location>
</feature>
<evidence type="ECO:0000256" key="6">
    <source>
        <dbReference type="SAM" id="MobiDB-lite"/>
    </source>
</evidence>
<evidence type="ECO:0000256" key="2">
    <source>
        <dbReference type="ARBA" id="ARBA00022692"/>
    </source>
</evidence>
<dbReference type="Proteomes" id="UP000019373">
    <property type="component" value="Unassembled WGS sequence"/>
</dbReference>
<feature type="transmembrane region" description="Helical" evidence="7">
    <location>
        <begin position="133"/>
        <end position="154"/>
    </location>
</feature>
<evidence type="ECO:0000256" key="3">
    <source>
        <dbReference type="ARBA" id="ARBA00022989"/>
    </source>
</evidence>
<comment type="similarity">
    <text evidence="5">Belongs to the SAT4 family.</text>
</comment>
<feature type="transmembrane region" description="Helical" evidence="7">
    <location>
        <begin position="94"/>
        <end position="113"/>
    </location>
</feature>
<feature type="transmembrane region" description="Helical" evidence="7">
    <location>
        <begin position="262"/>
        <end position="278"/>
    </location>
</feature>
<keyword evidence="2 7" id="KW-0812">Transmembrane</keyword>
<dbReference type="EMBL" id="KE720675">
    <property type="protein sequence ID" value="ERF77038.1"/>
    <property type="molecule type" value="Genomic_DNA"/>
</dbReference>
<dbReference type="Pfam" id="PF20684">
    <property type="entry name" value="Fung_rhodopsin"/>
    <property type="match status" value="1"/>
</dbReference>
<accession>U1GX05</accession>
<name>U1GX05_ENDPU</name>
<dbReference type="InterPro" id="IPR049326">
    <property type="entry name" value="Rhodopsin_dom_fungi"/>
</dbReference>
<dbReference type="PANTHER" id="PTHR33048:SF129">
    <property type="entry name" value="INTEGRAL MEMBRANE PROTEIN-RELATED"/>
    <property type="match status" value="1"/>
</dbReference>
<evidence type="ECO:0000259" key="8">
    <source>
        <dbReference type="Pfam" id="PF20684"/>
    </source>
</evidence>
<feature type="transmembrane region" description="Helical" evidence="7">
    <location>
        <begin position="175"/>
        <end position="197"/>
    </location>
</feature>
<feature type="transmembrane region" description="Helical" evidence="7">
    <location>
        <begin position="226"/>
        <end position="250"/>
    </location>
</feature>
<dbReference type="GeneID" id="19242822"/>
<evidence type="ECO:0000313" key="10">
    <source>
        <dbReference type="Proteomes" id="UP000019373"/>
    </source>
</evidence>